<keyword evidence="2" id="KW-1185">Reference proteome</keyword>
<dbReference type="InterPro" id="IPR027417">
    <property type="entry name" value="P-loop_NTPase"/>
</dbReference>
<accession>A0AAV4PEI4</accession>
<gene>
    <name evidence="1" type="ORF">CDAR_428351</name>
</gene>
<organism evidence="1 2">
    <name type="scientific">Caerostris darwini</name>
    <dbReference type="NCBI Taxonomy" id="1538125"/>
    <lineage>
        <taxon>Eukaryota</taxon>
        <taxon>Metazoa</taxon>
        <taxon>Ecdysozoa</taxon>
        <taxon>Arthropoda</taxon>
        <taxon>Chelicerata</taxon>
        <taxon>Arachnida</taxon>
        <taxon>Araneae</taxon>
        <taxon>Araneomorphae</taxon>
        <taxon>Entelegynae</taxon>
        <taxon>Araneoidea</taxon>
        <taxon>Araneidae</taxon>
        <taxon>Caerostris</taxon>
    </lineage>
</organism>
<dbReference type="Gene3D" id="3.40.50.300">
    <property type="entry name" value="P-loop containing nucleotide triphosphate hydrolases"/>
    <property type="match status" value="1"/>
</dbReference>
<dbReference type="SUPFAM" id="SSF52540">
    <property type="entry name" value="P-loop containing nucleoside triphosphate hydrolases"/>
    <property type="match status" value="1"/>
</dbReference>
<evidence type="ECO:0000313" key="2">
    <source>
        <dbReference type="Proteomes" id="UP001054837"/>
    </source>
</evidence>
<dbReference type="AlphaFoldDB" id="A0AAV4PEI4"/>
<comment type="caution">
    <text evidence="1">The sequence shown here is derived from an EMBL/GenBank/DDBJ whole genome shotgun (WGS) entry which is preliminary data.</text>
</comment>
<dbReference type="EMBL" id="BPLQ01002765">
    <property type="protein sequence ID" value="GIX95590.1"/>
    <property type="molecule type" value="Genomic_DNA"/>
</dbReference>
<proteinExistence type="predicted"/>
<name>A0AAV4PEI4_9ARAC</name>
<reference evidence="1 2" key="1">
    <citation type="submission" date="2021-06" db="EMBL/GenBank/DDBJ databases">
        <title>Caerostris darwini draft genome.</title>
        <authorList>
            <person name="Kono N."/>
            <person name="Arakawa K."/>
        </authorList>
    </citation>
    <scope>NUCLEOTIDE SEQUENCE [LARGE SCALE GENOMIC DNA]</scope>
</reference>
<evidence type="ECO:0000313" key="1">
    <source>
        <dbReference type="EMBL" id="GIX95590.1"/>
    </source>
</evidence>
<sequence>MASEDIVDLYACSITDKTLLHEFLNTVYIFVIGYEVTGKTRLIRAFTNARIKDAFLDSFDYVYSYTHPIMSGPLELRIVELRLEDLFLKEVKRFCRQLKHVFLFVFSVDNVTSAYRLERT</sequence>
<protein>
    <submittedName>
        <fullName evidence="1">Uncharacterized protein</fullName>
    </submittedName>
</protein>
<dbReference type="Proteomes" id="UP001054837">
    <property type="component" value="Unassembled WGS sequence"/>
</dbReference>